<gene>
    <name evidence="1" type="ORF">UW30_C0026G0010</name>
</gene>
<proteinExistence type="predicted"/>
<reference evidence="1 2" key="1">
    <citation type="journal article" date="2015" name="Nature">
        <title>rRNA introns, odd ribosomes, and small enigmatic genomes across a large radiation of phyla.</title>
        <authorList>
            <person name="Brown C.T."/>
            <person name="Hug L.A."/>
            <person name="Thomas B.C."/>
            <person name="Sharon I."/>
            <person name="Castelle C.J."/>
            <person name="Singh A."/>
            <person name="Wilkins M.J."/>
            <person name="Williams K.H."/>
            <person name="Banfield J.F."/>
        </authorList>
    </citation>
    <scope>NUCLEOTIDE SEQUENCE [LARGE SCALE GENOMIC DNA]</scope>
</reference>
<organism evidence="1 2">
    <name type="scientific">Candidatus Giovannonibacteria bacterium GW2011_GWA2_44_13b</name>
    <dbReference type="NCBI Taxonomy" id="1618647"/>
    <lineage>
        <taxon>Bacteria</taxon>
        <taxon>Candidatus Giovannoniibacteriota</taxon>
    </lineage>
</organism>
<dbReference type="AlphaFoldDB" id="A0A0G1GXR0"/>
<evidence type="ECO:0000313" key="1">
    <source>
        <dbReference type="EMBL" id="KKT39911.1"/>
    </source>
</evidence>
<evidence type="ECO:0000313" key="2">
    <source>
        <dbReference type="Proteomes" id="UP000034736"/>
    </source>
</evidence>
<name>A0A0G1GXR0_9BACT</name>
<dbReference type="EMBL" id="LCHU01000026">
    <property type="protein sequence ID" value="KKT39911.1"/>
    <property type="molecule type" value="Genomic_DNA"/>
</dbReference>
<accession>A0A0G1GXR0</accession>
<dbReference type="STRING" id="1618647.UW30_C0026G0010"/>
<protein>
    <submittedName>
        <fullName evidence="1">Uncharacterized protein</fullName>
    </submittedName>
</protein>
<dbReference type="Proteomes" id="UP000034736">
    <property type="component" value="Unassembled WGS sequence"/>
</dbReference>
<sequence>MIKGYGSRKDIKGKAIVFGGKKKIGFRWLEKNGAVDLGAPNEIVAKKGNARDGGCNLFFSTQECSIGIKEQFSIYLYGDKVSEVTLKIWGAYLRTEPQRAVRDLKKAIKDLEHLSLAIK</sequence>
<comment type="caution">
    <text evidence="1">The sequence shown here is derived from an EMBL/GenBank/DDBJ whole genome shotgun (WGS) entry which is preliminary data.</text>
</comment>